<protein>
    <submittedName>
        <fullName evidence="2">Glycosyltransferase</fullName>
    </submittedName>
</protein>
<dbReference type="GO" id="GO:0016740">
    <property type="term" value="F:transferase activity"/>
    <property type="evidence" value="ECO:0007669"/>
    <property type="project" value="UniProtKB-KW"/>
</dbReference>
<dbReference type="EMBL" id="SWAU01000122">
    <property type="protein sequence ID" value="TKA96108.1"/>
    <property type="molecule type" value="Genomic_DNA"/>
</dbReference>
<organism evidence="2 3">
    <name type="scientific">Cereibacter changlensis</name>
    <dbReference type="NCBI Taxonomy" id="402884"/>
    <lineage>
        <taxon>Bacteria</taxon>
        <taxon>Pseudomonadati</taxon>
        <taxon>Pseudomonadota</taxon>
        <taxon>Alphaproteobacteria</taxon>
        <taxon>Rhodobacterales</taxon>
        <taxon>Paracoccaceae</taxon>
        <taxon>Cereibacter</taxon>
    </lineage>
</organism>
<feature type="domain" description="Glycosyltransferase 2-like" evidence="1">
    <location>
        <begin position="12"/>
        <end position="154"/>
    </location>
</feature>
<dbReference type="PANTHER" id="PTHR43685:SF2">
    <property type="entry name" value="GLYCOSYLTRANSFERASE 2-LIKE DOMAIN-CONTAINING PROTEIN"/>
    <property type="match status" value="1"/>
</dbReference>
<reference evidence="2 3" key="1">
    <citation type="submission" date="2019-04" db="EMBL/GenBank/DDBJ databases">
        <title>Crypto-aerobic microbial life in anoxic (sulfidic) marine sediments.</title>
        <authorList>
            <person name="Bhattacharya S."/>
            <person name="Roy C."/>
            <person name="Mondal N."/>
            <person name="Sarkar J."/>
            <person name="Mandal S."/>
            <person name="Rameez M.J."/>
            <person name="Ghosh W."/>
        </authorList>
    </citation>
    <scope>NUCLEOTIDE SEQUENCE [LARGE SCALE GENOMIC DNA]</scope>
    <source>
        <strain evidence="2 3">SBBC</strain>
    </source>
</reference>
<dbReference type="Gene3D" id="3.90.550.10">
    <property type="entry name" value="Spore Coat Polysaccharide Biosynthesis Protein SpsA, Chain A"/>
    <property type="match status" value="1"/>
</dbReference>
<evidence type="ECO:0000259" key="1">
    <source>
        <dbReference type="Pfam" id="PF00535"/>
    </source>
</evidence>
<comment type="caution">
    <text evidence="2">The sequence shown here is derived from an EMBL/GenBank/DDBJ whole genome shotgun (WGS) entry which is preliminary data.</text>
</comment>
<dbReference type="PANTHER" id="PTHR43685">
    <property type="entry name" value="GLYCOSYLTRANSFERASE"/>
    <property type="match status" value="1"/>
</dbReference>
<name>A0A4U0YWI7_9RHOB</name>
<dbReference type="SUPFAM" id="SSF53448">
    <property type="entry name" value="Nucleotide-diphospho-sugar transferases"/>
    <property type="match status" value="1"/>
</dbReference>
<gene>
    <name evidence="2" type="ORF">FAZ78_13275</name>
</gene>
<accession>A0A4U0YWI7</accession>
<dbReference type="InterPro" id="IPR050834">
    <property type="entry name" value="Glycosyltransf_2"/>
</dbReference>
<dbReference type="AlphaFoldDB" id="A0A4U0YWI7"/>
<keyword evidence="2" id="KW-0808">Transferase</keyword>
<dbReference type="Proteomes" id="UP000306340">
    <property type="component" value="Unassembled WGS sequence"/>
</dbReference>
<proteinExistence type="predicted"/>
<dbReference type="InterPro" id="IPR029044">
    <property type="entry name" value="Nucleotide-diphossugar_trans"/>
</dbReference>
<sequence length="315" mass="34332">MTPAARPSLALCINTRNRPDGLARLLESVAPQAAAQPGRRIIVVNDGSHDARYAEVLRRHGAMVDYHPLSPRVGIPAARNIAASHAEADFLVFIDDDCVAPAFWLDWLMALIETEPELDVIAGVTRPLLPETPGFFARVQQAFGLYPNPEKRLGGLRFVTANLAIRRSLFTALGGFRSYPDGPASGSDTDLSDRVCRTACARRLDPDWYVFHDVGEAVPACMARYWRYGYADMWLGRFARPAGESAPAGPAASSRIGDMRRLLKANRNRARSVFPTGAQRLCAALLASLIQLAYLEGRRAGARAKPPAPSAKTAR</sequence>
<evidence type="ECO:0000313" key="3">
    <source>
        <dbReference type="Proteomes" id="UP000306340"/>
    </source>
</evidence>
<evidence type="ECO:0000313" key="2">
    <source>
        <dbReference type="EMBL" id="TKA96108.1"/>
    </source>
</evidence>
<dbReference type="RefSeq" id="WP_136793022.1">
    <property type="nucleotide sequence ID" value="NZ_SWAU01000122.1"/>
</dbReference>
<dbReference type="Pfam" id="PF00535">
    <property type="entry name" value="Glycos_transf_2"/>
    <property type="match status" value="1"/>
</dbReference>
<dbReference type="InterPro" id="IPR001173">
    <property type="entry name" value="Glyco_trans_2-like"/>
</dbReference>
<dbReference type="CDD" id="cd00761">
    <property type="entry name" value="Glyco_tranf_GTA_type"/>
    <property type="match status" value="1"/>
</dbReference>